<gene>
    <name evidence="5" type="ORF">CCMA1212_003041</name>
</gene>
<feature type="compositionally biased region" description="Basic and acidic residues" evidence="3">
    <location>
        <begin position="155"/>
        <end position="165"/>
    </location>
</feature>
<sequence>MADKIFRIFNPKEPKADPVEKRRAQLRRAQQSYRDRKDKYTKALEFELARTRKSEAGLTSEVQQLHERVQMLTILLSQHGISIPADGDGSWISSPDDDTLHLDMLQLTPRNINTAHGQTPRTGVASRDTWAAFAEKATSPDSFWTDENLTYLHQHGSDHLSRDKSLPPIPVHVPPATATTRRVDPGGKTRLCELDATTVGMEFVLTSLESPCLGHIHGNPKKPNEPSGHALTTTSQLHSCLSLPHIDPENPVPPPYQDAPAAVLERLLNLAPSVSGDGDVTPIQAWHYLRRQPFFGGFEMQSIARLAERLRDAAKCHGFGAAVQMGVFEAIMREVLYPVTRVLS</sequence>
<evidence type="ECO:0000259" key="4">
    <source>
        <dbReference type="SMART" id="SM00338"/>
    </source>
</evidence>
<evidence type="ECO:0000313" key="6">
    <source>
        <dbReference type="Proteomes" id="UP001642720"/>
    </source>
</evidence>
<dbReference type="SUPFAM" id="SSF57959">
    <property type="entry name" value="Leucine zipper domain"/>
    <property type="match status" value="1"/>
</dbReference>
<evidence type="ECO:0000256" key="2">
    <source>
        <dbReference type="ARBA" id="ARBA00023242"/>
    </source>
</evidence>
<keyword evidence="2" id="KW-0539">Nucleus</keyword>
<dbReference type="InterPro" id="IPR046347">
    <property type="entry name" value="bZIP_sf"/>
</dbReference>
<comment type="subcellular location">
    <subcellularLocation>
        <location evidence="1">Nucleus</location>
    </subcellularLocation>
</comment>
<dbReference type="InterPro" id="IPR004827">
    <property type="entry name" value="bZIP"/>
</dbReference>
<reference evidence="5 6" key="1">
    <citation type="submission" date="2018-01" db="EMBL/GenBank/DDBJ databases">
        <title>Genome characterization of the sugarcane-associated fungus Trichoderma ghanense CCMA-1212 and their application in lignocelulose bioconversion.</title>
        <authorList>
            <person name="Steindorff A.S."/>
            <person name="Mendes T.D."/>
            <person name="Vilela E.S.D."/>
            <person name="Rodrigues D.S."/>
            <person name="Formighieri E.F."/>
            <person name="Melo I.S."/>
            <person name="Favaro L.C.L."/>
        </authorList>
    </citation>
    <scope>NUCLEOTIDE SEQUENCE [LARGE SCALE GENOMIC DNA]</scope>
    <source>
        <strain evidence="5 6">CCMA-1212</strain>
    </source>
</reference>
<evidence type="ECO:0000313" key="5">
    <source>
        <dbReference type="EMBL" id="TFB05406.1"/>
    </source>
</evidence>
<comment type="caution">
    <text evidence="5">The sequence shown here is derived from an EMBL/GenBank/DDBJ whole genome shotgun (WGS) entry which is preliminary data.</text>
</comment>
<proteinExistence type="predicted"/>
<dbReference type="SMART" id="SM00338">
    <property type="entry name" value="BRLZ"/>
    <property type="match status" value="1"/>
</dbReference>
<dbReference type="GeneID" id="300574855"/>
<evidence type="ECO:0000256" key="3">
    <source>
        <dbReference type="SAM" id="MobiDB-lite"/>
    </source>
</evidence>
<keyword evidence="6" id="KW-1185">Reference proteome</keyword>
<accession>A0ABY2HB59</accession>
<dbReference type="CDD" id="cd14688">
    <property type="entry name" value="bZIP_YAP"/>
    <property type="match status" value="1"/>
</dbReference>
<dbReference type="EMBL" id="PPTA01000003">
    <property type="protein sequence ID" value="TFB05406.1"/>
    <property type="molecule type" value="Genomic_DNA"/>
</dbReference>
<protein>
    <recommendedName>
        <fullName evidence="4">BZIP domain-containing protein</fullName>
    </recommendedName>
</protein>
<dbReference type="InterPro" id="IPR050936">
    <property type="entry name" value="AP-1-like"/>
</dbReference>
<dbReference type="Proteomes" id="UP001642720">
    <property type="component" value="Unassembled WGS sequence"/>
</dbReference>
<feature type="domain" description="BZIP" evidence="4">
    <location>
        <begin position="14"/>
        <end position="78"/>
    </location>
</feature>
<name>A0ABY2HB59_9HYPO</name>
<evidence type="ECO:0000256" key="1">
    <source>
        <dbReference type="ARBA" id="ARBA00004123"/>
    </source>
</evidence>
<organism evidence="5 6">
    <name type="scientific">Trichoderma ghanense</name>
    <dbReference type="NCBI Taxonomy" id="65468"/>
    <lineage>
        <taxon>Eukaryota</taxon>
        <taxon>Fungi</taxon>
        <taxon>Dikarya</taxon>
        <taxon>Ascomycota</taxon>
        <taxon>Pezizomycotina</taxon>
        <taxon>Sordariomycetes</taxon>
        <taxon>Hypocreomycetidae</taxon>
        <taxon>Hypocreales</taxon>
        <taxon>Hypocreaceae</taxon>
        <taxon>Trichoderma</taxon>
    </lineage>
</organism>
<dbReference type="PANTHER" id="PTHR40621:SF6">
    <property type="entry name" value="AP-1-LIKE TRANSCRIPTION FACTOR YAP1-RELATED"/>
    <property type="match status" value="1"/>
</dbReference>
<dbReference type="RefSeq" id="XP_073561607.1">
    <property type="nucleotide sequence ID" value="XM_073700405.1"/>
</dbReference>
<dbReference type="Gene3D" id="1.20.5.170">
    <property type="match status" value="1"/>
</dbReference>
<feature type="region of interest" description="Disordered" evidence="3">
    <location>
        <begin position="155"/>
        <end position="175"/>
    </location>
</feature>
<dbReference type="PANTHER" id="PTHR40621">
    <property type="entry name" value="TRANSCRIPTION FACTOR KAPC-RELATED"/>
    <property type="match status" value="1"/>
</dbReference>